<evidence type="ECO:0000256" key="5">
    <source>
        <dbReference type="ARBA" id="ARBA00022982"/>
    </source>
</evidence>
<sequence length="392" mass="42247">MVTLKYLLQQSTGAPGYPTVDVGDIVNRGQCIAEPSGLGCKIHASATGTVKSITDQFIEIEADNLDNKEYLPIKDCETIADYAFEAGIVGAGGAGFPTHIKLQTQLDEGYVIANAAECEPVLSHNIDFIEEDACLLVKGLQYAMESTNAQHGLIAIKKKYKQAVSSIMKSLKGIEHIEIKWLPDSYPSGDERVVVRELLGVSLAPGELPSKANAVVCNVETLKNLALAVEQKKPVIDKDITIGGRVRDAQEGQVFKNVPIGLPHSFLINACGGYLEPYGEIVSGGPFTGFSVTEEDPITKTSGGLLVAMPFPSEKRKVGLIACECGAQEERLREIADGMGAEIIAETRCKRMVDINGRYRCDKPGQCPGQTEKVLYLKRQGAETIITGTCED</sequence>
<name>A0ABT0PD04_9GAMM</name>
<dbReference type="PANTHER" id="PTHR43034:SF2">
    <property type="entry name" value="ION-TRANSLOCATING OXIDOREDUCTASE COMPLEX SUBUNIT C"/>
    <property type="match status" value="1"/>
</dbReference>
<evidence type="ECO:0000256" key="1">
    <source>
        <dbReference type="ARBA" id="ARBA00022448"/>
    </source>
</evidence>
<keyword evidence="3" id="KW-0479">Metal-binding</keyword>
<dbReference type="InterPro" id="IPR026902">
    <property type="entry name" value="RnfC_N"/>
</dbReference>
<dbReference type="NCBIfam" id="TIGR04481">
    <property type="entry name" value="PR_assoc_PrdC"/>
    <property type="match status" value="1"/>
</dbReference>
<evidence type="ECO:0000259" key="9">
    <source>
        <dbReference type="Pfam" id="PF13375"/>
    </source>
</evidence>
<dbReference type="InterPro" id="IPR011538">
    <property type="entry name" value="Nuo51_FMN-bd"/>
</dbReference>
<dbReference type="EMBL" id="JAMFLX010000004">
    <property type="protein sequence ID" value="MCL6269255.1"/>
    <property type="molecule type" value="Genomic_DNA"/>
</dbReference>
<keyword evidence="5" id="KW-0249">Electron transport</keyword>
<dbReference type="PANTHER" id="PTHR43034">
    <property type="entry name" value="ION-TRANSLOCATING OXIDOREDUCTASE COMPLEX SUBUNIT C"/>
    <property type="match status" value="1"/>
</dbReference>
<evidence type="ECO:0000256" key="6">
    <source>
        <dbReference type="ARBA" id="ARBA00023004"/>
    </source>
</evidence>
<keyword evidence="2" id="KW-0004">4Fe-4S</keyword>
<evidence type="ECO:0000256" key="2">
    <source>
        <dbReference type="ARBA" id="ARBA00022485"/>
    </source>
</evidence>
<dbReference type="InterPro" id="IPR031001">
    <property type="entry name" value="PR_assoc_PrdC"/>
</dbReference>
<keyword evidence="6" id="KW-0408">Iron</keyword>
<dbReference type="Proteomes" id="UP001203338">
    <property type="component" value="Unassembled WGS sequence"/>
</dbReference>
<protein>
    <submittedName>
        <fullName evidence="10">Proline reductase-associated electron transfer protein PrdC</fullName>
    </submittedName>
</protein>
<keyword evidence="11" id="KW-1185">Reference proteome</keyword>
<dbReference type="SUPFAM" id="SSF142019">
    <property type="entry name" value="Nqo1 FMN-binding domain-like"/>
    <property type="match status" value="1"/>
</dbReference>
<comment type="caution">
    <text evidence="10">The sequence shown here is derived from an EMBL/GenBank/DDBJ whole genome shotgun (WGS) entry which is preliminary data.</text>
</comment>
<evidence type="ECO:0000259" key="8">
    <source>
        <dbReference type="Pfam" id="PF01512"/>
    </source>
</evidence>
<feature type="domain" description="RnfC Barrel sandwich hybrid" evidence="9">
    <location>
        <begin position="6"/>
        <end position="58"/>
    </location>
</feature>
<keyword evidence="4" id="KW-0677">Repeat</keyword>
<gene>
    <name evidence="10" type="primary">prdC</name>
    <name evidence="10" type="ORF">M3P05_04755</name>
</gene>
<organism evidence="10 11">
    <name type="scientific">Parendozoicomonas callyspongiae</name>
    <dbReference type="NCBI Taxonomy" id="2942213"/>
    <lineage>
        <taxon>Bacteria</taxon>
        <taxon>Pseudomonadati</taxon>
        <taxon>Pseudomonadota</taxon>
        <taxon>Gammaproteobacteria</taxon>
        <taxon>Oceanospirillales</taxon>
        <taxon>Endozoicomonadaceae</taxon>
        <taxon>Parendozoicomonas</taxon>
    </lineage>
</organism>
<feature type="domain" description="NADH-ubiquinone oxidoreductase 51kDa subunit FMN-binding" evidence="8">
    <location>
        <begin position="85"/>
        <end position="225"/>
    </location>
</feature>
<evidence type="ECO:0000256" key="7">
    <source>
        <dbReference type="ARBA" id="ARBA00023014"/>
    </source>
</evidence>
<proteinExistence type="predicted"/>
<accession>A0ABT0PD04</accession>
<evidence type="ECO:0000256" key="4">
    <source>
        <dbReference type="ARBA" id="ARBA00022737"/>
    </source>
</evidence>
<dbReference type="Gene3D" id="3.40.50.11540">
    <property type="entry name" value="NADH-ubiquinone oxidoreductase 51kDa subunit"/>
    <property type="match status" value="1"/>
</dbReference>
<dbReference type="InterPro" id="IPR010208">
    <property type="entry name" value="Ion_transpt_RnfC/RsxC"/>
</dbReference>
<evidence type="ECO:0000256" key="3">
    <source>
        <dbReference type="ARBA" id="ARBA00022723"/>
    </source>
</evidence>
<evidence type="ECO:0000313" key="10">
    <source>
        <dbReference type="EMBL" id="MCL6269255.1"/>
    </source>
</evidence>
<dbReference type="Pfam" id="PF01512">
    <property type="entry name" value="Complex1_51K"/>
    <property type="match status" value="1"/>
</dbReference>
<keyword evidence="1" id="KW-0813">Transport</keyword>
<dbReference type="Pfam" id="PF13375">
    <property type="entry name" value="RnfC_N"/>
    <property type="match status" value="1"/>
</dbReference>
<evidence type="ECO:0000313" key="11">
    <source>
        <dbReference type="Proteomes" id="UP001203338"/>
    </source>
</evidence>
<dbReference type="InterPro" id="IPR037225">
    <property type="entry name" value="Nuo51_FMN-bd_sf"/>
</dbReference>
<keyword evidence="7" id="KW-0411">Iron-sulfur</keyword>
<reference evidence="10 11" key="1">
    <citation type="submission" date="2022-05" db="EMBL/GenBank/DDBJ databases">
        <authorList>
            <person name="Park J.-S."/>
        </authorList>
    </citation>
    <scope>NUCLEOTIDE SEQUENCE [LARGE SCALE GENOMIC DNA]</scope>
    <source>
        <strain evidence="10 11">2012CJ34-2</strain>
    </source>
</reference>